<keyword evidence="1" id="KW-0472">Membrane</keyword>
<accession>A0A2P2J3T2</accession>
<dbReference type="EMBL" id="GGEC01007665">
    <property type="protein sequence ID" value="MBW88148.1"/>
    <property type="molecule type" value="Transcribed_RNA"/>
</dbReference>
<organism evidence="2">
    <name type="scientific">Rhizophora mucronata</name>
    <name type="common">Asiatic mangrove</name>
    <dbReference type="NCBI Taxonomy" id="61149"/>
    <lineage>
        <taxon>Eukaryota</taxon>
        <taxon>Viridiplantae</taxon>
        <taxon>Streptophyta</taxon>
        <taxon>Embryophyta</taxon>
        <taxon>Tracheophyta</taxon>
        <taxon>Spermatophyta</taxon>
        <taxon>Magnoliopsida</taxon>
        <taxon>eudicotyledons</taxon>
        <taxon>Gunneridae</taxon>
        <taxon>Pentapetalae</taxon>
        <taxon>rosids</taxon>
        <taxon>fabids</taxon>
        <taxon>Malpighiales</taxon>
        <taxon>Rhizophoraceae</taxon>
        <taxon>Rhizophora</taxon>
    </lineage>
</organism>
<evidence type="ECO:0000256" key="1">
    <source>
        <dbReference type="SAM" id="Phobius"/>
    </source>
</evidence>
<feature type="transmembrane region" description="Helical" evidence="1">
    <location>
        <begin position="21"/>
        <end position="41"/>
    </location>
</feature>
<protein>
    <submittedName>
        <fullName evidence="2">Uncharacterized protein</fullName>
    </submittedName>
</protein>
<keyword evidence="1" id="KW-1133">Transmembrane helix</keyword>
<proteinExistence type="predicted"/>
<keyword evidence="1" id="KW-0812">Transmembrane</keyword>
<dbReference type="AlphaFoldDB" id="A0A2P2J3T2"/>
<sequence length="100" mass="11584">MMMMCQILCLVRRLKLLLKMVTLTLNWVVTVILHFYCYFAFLSSLHLSPYLLICFHFINPHSSNPAPMAGGFPCSSKQIHDSVVFDGWHTETNQNMFSRV</sequence>
<evidence type="ECO:0000313" key="2">
    <source>
        <dbReference type="EMBL" id="MBW88148.1"/>
    </source>
</evidence>
<reference evidence="2" key="1">
    <citation type="submission" date="2018-02" db="EMBL/GenBank/DDBJ databases">
        <title>Rhizophora mucronata_Transcriptome.</title>
        <authorList>
            <person name="Meera S.P."/>
            <person name="Sreeshan A."/>
            <person name="Augustine A."/>
        </authorList>
    </citation>
    <scope>NUCLEOTIDE SEQUENCE</scope>
    <source>
        <tissue evidence="2">Leaf</tissue>
    </source>
</reference>
<name>A0A2P2J3T2_RHIMU</name>